<dbReference type="EMBL" id="JXTC01000082">
    <property type="protein sequence ID" value="PON90537.1"/>
    <property type="molecule type" value="Genomic_DNA"/>
</dbReference>
<keyword evidence="5" id="KW-0624">Polysaccharide degradation</keyword>
<dbReference type="GO" id="GO:0000272">
    <property type="term" value="P:polysaccharide catabolic process"/>
    <property type="evidence" value="ECO:0007669"/>
    <property type="project" value="UniProtKB-KW"/>
</dbReference>
<sequence length="223" mass="25234">MKWYSTESTQGNEDYSVVDDMLGVHQTTPNPRPRPQRAVGRPKIPALLGEISLWRATHVLGLRQEAELHHGQLWNSNASATFYNWAFGADPNTTMFLNEYNTVENPGDRLATPAQYLKKLREIQSFPGNAQEMLGIGLEAHFNSFMNLAYLRSSIDVLAATGLPVWITELDVQSSPNHNQAMYLEQSLREVAWRPQGCWRMCLTDTNFKNLPIGDVIDKLMAE</sequence>
<reference evidence="9" key="1">
    <citation type="submission" date="2016-06" db="EMBL/GenBank/DDBJ databases">
        <title>Parallel loss of symbiosis genes in relatives of nitrogen-fixing non-legume Parasponia.</title>
        <authorList>
            <person name="Van Velzen R."/>
            <person name="Holmer R."/>
            <person name="Bu F."/>
            <person name="Rutten L."/>
            <person name="Van Zeijl A."/>
            <person name="Liu W."/>
            <person name="Santuari L."/>
            <person name="Cao Q."/>
            <person name="Sharma T."/>
            <person name="Shen D."/>
            <person name="Roswanjaya Y."/>
            <person name="Wardhani T."/>
            <person name="Kalhor M.S."/>
            <person name="Jansen J."/>
            <person name="Van den Hoogen J."/>
            <person name="Gungor B."/>
            <person name="Hartog M."/>
            <person name="Hontelez J."/>
            <person name="Verver J."/>
            <person name="Yang W.-C."/>
            <person name="Schijlen E."/>
            <person name="Repin R."/>
            <person name="Schilthuizen M."/>
            <person name="Schranz E."/>
            <person name="Heidstra R."/>
            <person name="Miyata K."/>
            <person name="Fedorova E."/>
            <person name="Kohlen W."/>
            <person name="Bisseling T."/>
            <person name="Smit S."/>
            <person name="Geurts R."/>
        </authorList>
    </citation>
    <scope>NUCLEOTIDE SEQUENCE [LARGE SCALE GENOMIC DNA]</scope>
    <source>
        <strain evidence="9">cv. RG33-2</strain>
    </source>
</reference>
<organism evidence="8 9">
    <name type="scientific">Trema orientale</name>
    <name type="common">Charcoal tree</name>
    <name type="synonym">Celtis orientalis</name>
    <dbReference type="NCBI Taxonomy" id="63057"/>
    <lineage>
        <taxon>Eukaryota</taxon>
        <taxon>Viridiplantae</taxon>
        <taxon>Streptophyta</taxon>
        <taxon>Embryophyta</taxon>
        <taxon>Tracheophyta</taxon>
        <taxon>Spermatophyta</taxon>
        <taxon>Magnoliopsida</taxon>
        <taxon>eudicotyledons</taxon>
        <taxon>Gunneridae</taxon>
        <taxon>Pentapetalae</taxon>
        <taxon>rosids</taxon>
        <taxon>fabids</taxon>
        <taxon>Rosales</taxon>
        <taxon>Cannabaceae</taxon>
        <taxon>Trema</taxon>
    </lineage>
</organism>
<evidence type="ECO:0000256" key="1">
    <source>
        <dbReference type="ARBA" id="ARBA00007495"/>
    </source>
</evidence>
<proteinExistence type="inferred from homology"/>
<evidence type="ECO:0000313" key="9">
    <source>
        <dbReference type="Proteomes" id="UP000237000"/>
    </source>
</evidence>
<evidence type="ECO:0000313" key="8">
    <source>
        <dbReference type="EMBL" id="PON90537.1"/>
    </source>
</evidence>
<comment type="similarity">
    <text evidence="1">Belongs to the glycosyl hydrolase 10 (cellulase F) family.</text>
</comment>
<evidence type="ECO:0000256" key="2">
    <source>
        <dbReference type="ARBA" id="ARBA00022801"/>
    </source>
</evidence>
<dbReference type="InterPro" id="IPR001000">
    <property type="entry name" value="GH10_dom"/>
</dbReference>
<accession>A0A2P5EYD1</accession>
<dbReference type="Pfam" id="PF00331">
    <property type="entry name" value="Glyco_hydro_10"/>
    <property type="match status" value="1"/>
</dbReference>
<comment type="caution">
    <text evidence="8">The sequence shown here is derived from an EMBL/GenBank/DDBJ whole genome shotgun (WGS) entry which is preliminary data.</text>
</comment>
<feature type="active site" description="Nucleophile" evidence="6">
    <location>
        <position position="169"/>
    </location>
</feature>
<dbReference type="InterPro" id="IPR044846">
    <property type="entry name" value="GH10"/>
</dbReference>
<dbReference type="PROSITE" id="PS00591">
    <property type="entry name" value="GH10_1"/>
    <property type="match status" value="1"/>
</dbReference>
<dbReference type="SUPFAM" id="SSF51445">
    <property type="entry name" value="(Trans)glycosidases"/>
    <property type="match status" value="1"/>
</dbReference>
<feature type="domain" description="GH10" evidence="7">
    <location>
        <begin position="83"/>
        <end position="218"/>
    </location>
</feature>
<dbReference type="OrthoDB" id="3055998at2759"/>
<dbReference type="InterPro" id="IPR017853">
    <property type="entry name" value="GH"/>
</dbReference>
<evidence type="ECO:0000256" key="3">
    <source>
        <dbReference type="ARBA" id="ARBA00023277"/>
    </source>
</evidence>
<dbReference type="Proteomes" id="UP000237000">
    <property type="component" value="Unassembled WGS sequence"/>
</dbReference>
<evidence type="ECO:0000256" key="5">
    <source>
        <dbReference type="ARBA" id="ARBA00023326"/>
    </source>
</evidence>
<dbReference type="InParanoid" id="A0A2P5EYD1"/>
<dbReference type="InterPro" id="IPR031158">
    <property type="entry name" value="GH10_AS"/>
</dbReference>
<name>A0A2P5EYD1_TREOI</name>
<keyword evidence="3" id="KW-0119">Carbohydrate metabolism</keyword>
<dbReference type="PANTHER" id="PTHR31490:SF2">
    <property type="entry name" value="GLYCOSYL HYDROLASE FAMILY 10 PROTEIN"/>
    <property type="match status" value="1"/>
</dbReference>
<keyword evidence="4" id="KW-0326">Glycosidase</keyword>
<evidence type="ECO:0000256" key="4">
    <source>
        <dbReference type="ARBA" id="ARBA00023295"/>
    </source>
</evidence>
<evidence type="ECO:0000256" key="6">
    <source>
        <dbReference type="PROSITE-ProRule" id="PRU10061"/>
    </source>
</evidence>
<dbReference type="PANTHER" id="PTHR31490">
    <property type="entry name" value="GLYCOSYL HYDROLASE"/>
    <property type="match status" value="1"/>
</dbReference>
<keyword evidence="9" id="KW-1185">Reference proteome</keyword>
<gene>
    <name evidence="8" type="ORF">TorRG33x02_135920</name>
</gene>
<dbReference type="STRING" id="63057.A0A2P5EYD1"/>
<dbReference type="AlphaFoldDB" id="A0A2P5EYD1"/>
<evidence type="ECO:0000259" key="7">
    <source>
        <dbReference type="Pfam" id="PF00331"/>
    </source>
</evidence>
<protein>
    <submittedName>
        <fullName evidence="8">1,4-alpha-glucan-branching enzyme</fullName>
    </submittedName>
</protein>
<dbReference type="GO" id="GO:0031176">
    <property type="term" value="F:endo-1,4-beta-xylanase activity"/>
    <property type="evidence" value="ECO:0007669"/>
    <property type="project" value="UniProtKB-ARBA"/>
</dbReference>
<keyword evidence="2" id="KW-0378">Hydrolase</keyword>
<dbReference type="Gene3D" id="3.20.20.80">
    <property type="entry name" value="Glycosidases"/>
    <property type="match status" value="1"/>
</dbReference>